<sequence>MYPSKGSSSYGQQLYNTQQGYAQLAGTSYSGTPVGGSDVGGQHALASHQQSLLVAPQESDLSSYRTHSSQAAQYGSPYAAAYASSTLGTQQAGGFSAKVPGSSSLQGRTSYASALADSSKFSSGALGSSLAMSNEGYVSASSLGYTQKGDQFPAAKGSDYTMDRRLYIDHQGAYIGRDLQNDSSRRYTDSLPISHLSKSEIHDHADQASLIRQQQGLNAQSLQAGADARQADYFAATAGPVRHGLQEFNSYSGRVDVNPRSSSILGSSPYVGQHSSSILGGASRRNVDEHTYPQGSSTAGYGVGLPPGRDYVAGKVLHGPSVESDYQGSVLSRGHSSIGVSMINERKDDRDGLRREFEIREEERRRELMRERERERDRERERERERERDREREKERERIRILERRERERERDRERERERREKERERERKREADARRVRTPPKAAREHRASSSAANERSVQRVTPRREMLHRHGSPVKEKRREYICKVHPFCLVDAERDYLSLNKRYPKLSISPEFSKVMLLWPKKTLNISLYTPVSFEHDFVEVDNKDAEKEIPSVDVLPKSECSNITWNAKVILMSGVSSGALEGLCSEKTPVDRAIHMKNILKFAVLKKDQSFLAIGGPWSASIDGGDPSVDESSLIRTAIRCVKEIIQLDLHNCVQWNRFLEIHYHRIGKDGFFSHKEITVLFVPNLSNCLPSVDIWRTQWLAYRKDIAEREQPLSLKQDKKSSKENLQGDQKANKSKNVDNSGRKVKTEDTQGKVEGKEGLEGVILDKTPDMKTPAEKKGKVPAVDEKQIEKKNLDGEVGDGKNNGSQSQDGALTTSVTDDVQKTTKKKVIRKIVKGKAIAKKSPVGGKMDVKHEVEKQGNQETAIQENEISVDNVNANTSALKKTVKNDSAAKSPQKDDMAVDTSTMQTEIKADKESELQNDRAMGQKPEGTAVTQETVVKMAGKKKVIRRVVKRKVAKKELKDGNSIAIELDKVDNGTPEKVVEGDGLKIRDGKKDDLVVIKSENEITEVPKLATGEKCKASEAKAKSEKEDKKQSIVGDKRPRAGKKDSNSSSNSKNVEGKDSKKDGQNNDRKDEKEKKSNDTKQDAKQKTSKEIKGKKSEEPPKHPGFFLRMKRSRGSKIRSVSLSLDGLLEYTEKDTQESTFELSLFAESLNEMLQYEMGCRLLGFLEKLRKKFVMKIHQRKRERDEKTENGSEKEKSPLKRLKIDKESPQENEPKSSIQDAPDLNADEKVADDATAVSADTSKMENRMDGDDNEDDGDEDIEDEDPEEFFEDEQEVDGADDIPQEDVAQDENSNLDGKLEKTDTIQDTNKKAEDHKNSGGTGKVDNKIGSPKKDDKEVGSKNKLDPEKHDFVDKELLQAFRFFDQNQVGYIKVEDLRCILHNLGKFLTYKDVKELVQSALIESNSAARDNRIIYRKLVRLRDI</sequence>
<evidence type="ECO:0000313" key="2">
    <source>
        <dbReference type="Proteomes" id="UP000827976"/>
    </source>
</evidence>
<organism evidence="1 2">
    <name type="scientific">Dioscorea alata</name>
    <name type="common">Purple yam</name>
    <dbReference type="NCBI Taxonomy" id="55571"/>
    <lineage>
        <taxon>Eukaryota</taxon>
        <taxon>Viridiplantae</taxon>
        <taxon>Streptophyta</taxon>
        <taxon>Embryophyta</taxon>
        <taxon>Tracheophyta</taxon>
        <taxon>Spermatophyta</taxon>
        <taxon>Magnoliopsida</taxon>
        <taxon>Liliopsida</taxon>
        <taxon>Dioscoreales</taxon>
        <taxon>Dioscoreaceae</taxon>
        <taxon>Dioscorea</taxon>
    </lineage>
</organism>
<keyword evidence="2" id="KW-1185">Reference proteome</keyword>
<protein>
    <submittedName>
        <fullName evidence="1">Cell cycle and apoptosis regulator protein</fullName>
    </submittedName>
</protein>
<proteinExistence type="predicted"/>
<reference evidence="2" key="1">
    <citation type="journal article" date="2022" name="Nat. Commun.">
        <title>Chromosome evolution and the genetic basis of agronomically important traits in greater yam.</title>
        <authorList>
            <person name="Bredeson J.V."/>
            <person name="Lyons J.B."/>
            <person name="Oniyinde I.O."/>
            <person name="Okereke N.R."/>
            <person name="Kolade O."/>
            <person name="Nnabue I."/>
            <person name="Nwadili C.O."/>
            <person name="Hribova E."/>
            <person name="Parker M."/>
            <person name="Nwogha J."/>
            <person name="Shu S."/>
            <person name="Carlson J."/>
            <person name="Kariba R."/>
            <person name="Muthemba S."/>
            <person name="Knop K."/>
            <person name="Barton G.J."/>
            <person name="Sherwood A.V."/>
            <person name="Lopez-Montes A."/>
            <person name="Asiedu R."/>
            <person name="Jamnadass R."/>
            <person name="Muchugi A."/>
            <person name="Goodstein D."/>
            <person name="Egesi C.N."/>
            <person name="Featherston J."/>
            <person name="Asfaw A."/>
            <person name="Simpson G.G."/>
            <person name="Dolezel J."/>
            <person name="Hendre P.S."/>
            <person name="Van Deynze A."/>
            <person name="Kumar P.L."/>
            <person name="Obidiegwu J.E."/>
            <person name="Bhattacharjee R."/>
            <person name="Rokhsar D.S."/>
        </authorList>
    </citation>
    <scope>NUCLEOTIDE SEQUENCE [LARGE SCALE GENOMIC DNA]</scope>
    <source>
        <strain evidence="2">cv. TDa95/00328</strain>
    </source>
</reference>
<name>A0ACB7V095_DIOAL</name>
<accession>A0ACB7V095</accession>
<dbReference type="Proteomes" id="UP000827976">
    <property type="component" value="Chromosome 12"/>
</dbReference>
<dbReference type="EMBL" id="CM037022">
    <property type="protein sequence ID" value="KAH7666635.1"/>
    <property type="molecule type" value="Genomic_DNA"/>
</dbReference>
<comment type="caution">
    <text evidence="1">The sequence shown here is derived from an EMBL/GenBank/DDBJ whole genome shotgun (WGS) entry which is preliminary data.</text>
</comment>
<evidence type="ECO:0000313" key="1">
    <source>
        <dbReference type="EMBL" id="KAH7666635.1"/>
    </source>
</evidence>
<gene>
    <name evidence="1" type="ORF">IHE45_12G009000</name>
</gene>